<feature type="compositionally biased region" description="Polar residues" evidence="1">
    <location>
        <begin position="14"/>
        <end position="23"/>
    </location>
</feature>
<dbReference type="EMBL" id="GEDG01031889">
    <property type="protein sequence ID" value="JAP11123.1"/>
    <property type="molecule type" value="Transcribed_RNA"/>
</dbReference>
<name>A0A0V0GTA0_SOLCH</name>
<proteinExistence type="predicted"/>
<accession>A0A0V0GTA0</accession>
<feature type="region of interest" description="Disordered" evidence="1">
    <location>
        <begin position="48"/>
        <end position="70"/>
    </location>
</feature>
<feature type="region of interest" description="Disordered" evidence="1">
    <location>
        <begin position="1"/>
        <end position="33"/>
    </location>
</feature>
<organism evidence="2">
    <name type="scientific">Solanum chacoense</name>
    <name type="common">Chaco potato</name>
    <dbReference type="NCBI Taxonomy" id="4108"/>
    <lineage>
        <taxon>Eukaryota</taxon>
        <taxon>Viridiplantae</taxon>
        <taxon>Streptophyta</taxon>
        <taxon>Embryophyta</taxon>
        <taxon>Tracheophyta</taxon>
        <taxon>Spermatophyta</taxon>
        <taxon>Magnoliopsida</taxon>
        <taxon>eudicotyledons</taxon>
        <taxon>Gunneridae</taxon>
        <taxon>Pentapetalae</taxon>
        <taxon>asterids</taxon>
        <taxon>lamiids</taxon>
        <taxon>Solanales</taxon>
        <taxon>Solanaceae</taxon>
        <taxon>Solanoideae</taxon>
        <taxon>Solaneae</taxon>
        <taxon>Solanum</taxon>
    </lineage>
</organism>
<evidence type="ECO:0000313" key="2">
    <source>
        <dbReference type="EMBL" id="JAP11123.1"/>
    </source>
</evidence>
<feature type="compositionally biased region" description="Basic and acidic residues" evidence="1">
    <location>
        <begin position="1"/>
        <end position="10"/>
    </location>
</feature>
<sequence>MVTRKTEKGRLQRANKQQNQSFHPCQHDETKNFSTNILSPSLFMVHDTSCRERSEQSSSPSFNLQHRSED</sequence>
<evidence type="ECO:0000256" key="1">
    <source>
        <dbReference type="SAM" id="MobiDB-lite"/>
    </source>
</evidence>
<reference evidence="2" key="1">
    <citation type="submission" date="2015-12" db="EMBL/GenBank/DDBJ databases">
        <title>Gene expression during late stages of embryo sac development: a critical building block for successful pollen-pistil interactions.</title>
        <authorList>
            <person name="Liu Y."/>
            <person name="Joly V."/>
            <person name="Sabar M."/>
            <person name="Matton D.P."/>
        </authorList>
    </citation>
    <scope>NUCLEOTIDE SEQUENCE</scope>
</reference>
<feature type="compositionally biased region" description="Polar residues" evidence="1">
    <location>
        <begin position="56"/>
        <end position="70"/>
    </location>
</feature>
<dbReference type="AlphaFoldDB" id="A0A0V0GTA0"/>
<protein>
    <submittedName>
        <fullName evidence="2">Putative ovule protein</fullName>
    </submittedName>
</protein>